<dbReference type="InterPro" id="IPR002110">
    <property type="entry name" value="Ankyrin_rpt"/>
</dbReference>
<keyword evidence="3" id="KW-0732">Signal</keyword>
<dbReference type="InterPro" id="IPR009003">
    <property type="entry name" value="Peptidase_S1_PA"/>
</dbReference>
<dbReference type="AlphaFoldDB" id="A0A1Y2CI42"/>
<keyword evidence="7 8" id="KW-0040">ANK repeat</keyword>
<keyword evidence="6 9" id="KW-0720">Serine protease</keyword>
<comment type="caution">
    <text evidence="10">The sequence shown here is derived from an EMBL/GenBank/DDBJ whole genome shotgun (WGS) entry which is preliminary data.</text>
</comment>
<evidence type="ECO:0000256" key="4">
    <source>
        <dbReference type="ARBA" id="ARBA00022737"/>
    </source>
</evidence>
<dbReference type="EMBL" id="MCOG01000106">
    <property type="protein sequence ID" value="ORY46710.1"/>
    <property type="molecule type" value="Genomic_DNA"/>
</dbReference>
<dbReference type="SUPFAM" id="SSF50494">
    <property type="entry name" value="Trypsin-like serine proteases"/>
    <property type="match status" value="1"/>
</dbReference>
<evidence type="ECO:0000256" key="8">
    <source>
        <dbReference type="PROSITE-ProRule" id="PRU00023"/>
    </source>
</evidence>
<dbReference type="GO" id="GO:0008236">
    <property type="term" value="F:serine-type peptidase activity"/>
    <property type="evidence" value="ECO:0007669"/>
    <property type="project" value="UniProtKB-KW"/>
</dbReference>
<dbReference type="EC" id="3.4.21.-" evidence="9"/>
<dbReference type="PROSITE" id="PS50088">
    <property type="entry name" value="ANK_REPEAT"/>
    <property type="match status" value="3"/>
</dbReference>
<reference evidence="10 11" key="1">
    <citation type="submission" date="2016-08" db="EMBL/GenBank/DDBJ databases">
        <title>A Parts List for Fungal Cellulosomes Revealed by Comparative Genomics.</title>
        <authorList>
            <consortium name="DOE Joint Genome Institute"/>
            <person name="Haitjema C.H."/>
            <person name="Gilmore S.P."/>
            <person name="Henske J.K."/>
            <person name="Solomon K.V."/>
            <person name="De Groot R."/>
            <person name="Kuo A."/>
            <person name="Mondo S.J."/>
            <person name="Salamov A.A."/>
            <person name="Labutti K."/>
            <person name="Zhao Z."/>
            <person name="Chiniquy J."/>
            <person name="Barry K."/>
            <person name="Brewer H.M."/>
            <person name="Purvine S.O."/>
            <person name="Wright A.T."/>
            <person name="Boxma B."/>
            <person name="Van Alen T."/>
            <person name="Hackstein J.H."/>
            <person name="Baker S.E."/>
            <person name="Grigoriev I.V."/>
            <person name="O'Malley M.A."/>
        </authorList>
    </citation>
    <scope>NUCLEOTIDE SEQUENCE [LARGE SCALE GENOMIC DNA]</scope>
    <source>
        <strain evidence="10 11">G1</strain>
    </source>
</reference>
<dbReference type="GO" id="GO:0006508">
    <property type="term" value="P:proteolysis"/>
    <property type="evidence" value="ECO:0007669"/>
    <property type="project" value="UniProtKB-KW"/>
</dbReference>
<name>A0A1Y2CI42_9FUNG</name>
<feature type="repeat" description="ANK" evidence="8">
    <location>
        <begin position="102"/>
        <end position="124"/>
    </location>
</feature>
<keyword evidence="4" id="KW-0677">Repeat</keyword>
<proteinExistence type="inferred from homology"/>
<dbReference type="PROSITE" id="PS50297">
    <property type="entry name" value="ANK_REP_REGION"/>
    <property type="match status" value="1"/>
</dbReference>
<dbReference type="PRINTS" id="PR00839">
    <property type="entry name" value="V8PROTEASE"/>
</dbReference>
<dbReference type="OrthoDB" id="2133865at2759"/>
<evidence type="ECO:0000256" key="3">
    <source>
        <dbReference type="ARBA" id="ARBA00022729"/>
    </source>
</evidence>
<accession>A0A1Y2CI42</accession>
<dbReference type="SUPFAM" id="SSF48403">
    <property type="entry name" value="Ankyrin repeat"/>
    <property type="match status" value="1"/>
</dbReference>
<evidence type="ECO:0000256" key="1">
    <source>
        <dbReference type="ARBA" id="ARBA00008764"/>
    </source>
</evidence>
<evidence type="ECO:0000313" key="11">
    <source>
        <dbReference type="Proteomes" id="UP000193920"/>
    </source>
</evidence>
<feature type="repeat" description="ANK" evidence="8">
    <location>
        <begin position="136"/>
        <end position="168"/>
    </location>
</feature>
<evidence type="ECO:0000256" key="5">
    <source>
        <dbReference type="ARBA" id="ARBA00022801"/>
    </source>
</evidence>
<organism evidence="10 11">
    <name type="scientific">Neocallimastix californiae</name>
    <dbReference type="NCBI Taxonomy" id="1754190"/>
    <lineage>
        <taxon>Eukaryota</taxon>
        <taxon>Fungi</taxon>
        <taxon>Fungi incertae sedis</taxon>
        <taxon>Chytridiomycota</taxon>
        <taxon>Chytridiomycota incertae sedis</taxon>
        <taxon>Neocallimastigomycetes</taxon>
        <taxon>Neocallimastigales</taxon>
        <taxon>Neocallimastigaceae</taxon>
        <taxon>Neocallimastix</taxon>
    </lineage>
</organism>
<dbReference type="Pfam" id="PF12796">
    <property type="entry name" value="Ank_2"/>
    <property type="match status" value="1"/>
</dbReference>
<dbReference type="Proteomes" id="UP000193920">
    <property type="component" value="Unassembled WGS sequence"/>
</dbReference>
<gene>
    <name evidence="10" type="ORF">LY90DRAFT_509150</name>
</gene>
<dbReference type="Pfam" id="PF13365">
    <property type="entry name" value="Trypsin_2"/>
    <property type="match status" value="1"/>
</dbReference>
<keyword evidence="11" id="KW-1185">Reference proteome</keyword>
<dbReference type="STRING" id="1754190.A0A1Y2CI42"/>
<feature type="repeat" description="ANK" evidence="8">
    <location>
        <begin position="69"/>
        <end position="101"/>
    </location>
</feature>
<dbReference type="PANTHER" id="PTHR24198">
    <property type="entry name" value="ANKYRIN REPEAT AND PROTEIN KINASE DOMAIN-CONTAINING PROTEIN"/>
    <property type="match status" value="1"/>
</dbReference>
<dbReference type="InterPro" id="IPR036770">
    <property type="entry name" value="Ankyrin_rpt-contain_sf"/>
</dbReference>
<dbReference type="InterPro" id="IPR043504">
    <property type="entry name" value="Peptidase_S1_PA_chymotrypsin"/>
</dbReference>
<dbReference type="Gene3D" id="2.40.10.10">
    <property type="entry name" value="Trypsin-like serine proteases"/>
    <property type="match status" value="2"/>
</dbReference>
<sequence length="590" mass="68291">MFKLLLEYSLETGLKLIIDENNINALISKNYKFVNLKNISDKKLNVFFENEKKEQRNNEKEKIDQKEISNDTLLTLECKKGNIEEVEKLINNGMNINEKNKDGDTPLIIACKNGNMDLVKCLLKYKEIDINKESDYGINPLLVACFFKNKNLVDFLLDHNADVYKQDNEYNLPLHIACYLNSTEIMESLISKNNKKNNVLNGNSYTLIDIATELHNKEMLHILHVLSLSDRSNEKAFSKESLISFDTIINNIKRSICKIEVKEDNGISYGTGFFVEIQIPSRKYPLYGLMTNNHVLDEEFLKPGTTIPISFHNDNNERYSILINDEDFAFTSELIDVTFIELNEEMKKKINPYFLQSSNEEAKINESIIIFQYPEGKFSMAHGIITFSHSFNFHHNVSTDPGSSGAPLLNNNYKVVGVHKSSLSKGESKIFVNVAVKFSEIEFAIQILYNNKFIYGNERARKSVRPLLDSETKVLNEYGLKIVLSSHEIEKLKEKKVSDYEIELIEKSLFQCDLYGNSLLFYRTNYAWYITILSENNNISKYRLKNLKKKLDWSPIIPNNNELNKKIISKIKEEESILITWLKLTELKYL</sequence>
<evidence type="ECO:0000256" key="9">
    <source>
        <dbReference type="RuleBase" id="RU004296"/>
    </source>
</evidence>
<evidence type="ECO:0000256" key="6">
    <source>
        <dbReference type="ARBA" id="ARBA00022825"/>
    </source>
</evidence>
<evidence type="ECO:0000256" key="7">
    <source>
        <dbReference type="ARBA" id="ARBA00023043"/>
    </source>
</evidence>
<dbReference type="SMART" id="SM00248">
    <property type="entry name" value="ANK"/>
    <property type="match status" value="4"/>
</dbReference>
<dbReference type="InterPro" id="IPR008256">
    <property type="entry name" value="Peptidase_S1B"/>
</dbReference>
<protein>
    <recommendedName>
        <fullName evidence="9">Serine protease</fullName>
        <ecNumber evidence="9">3.4.21.-</ecNumber>
    </recommendedName>
</protein>
<dbReference type="PANTHER" id="PTHR24198:SF165">
    <property type="entry name" value="ANKYRIN REPEAT-CONTAINING PROTEIN-RELATED"/>
    <property type="match status" value="1"/>
</dbReference>
<keyword evidence="2 9" id="KW-0645">Protease</keyword>
<dbReference type="Gene3D" id="1.25.40.20">
    <property type="entry name" value="Ankyrin repeat-containing domain"/>
    <property type="match status" value="1"/>
</dbReference>
<keyword evidence="5 9" id="KW-0378">Hydrolase</keyword>
<evidence type="ECO:0000256" key="2">
    <source>
        <dbReference type="ARBA" id="ARBA00022670"/>
    </source>
</evidence>
<evidence type="ECO:0000313" key="10">
    <source>
        <dbReference type="EMBL" id="ORY46710.1"/>
    </source>
</evidence>
<comment type="similarity">
    <text evidence="1 9">Belongs to the peptidase S1B family.</text>
</comment>